<dbReference type="SMART" id="SM00848">
    <property type="entry name" value="Inhibitor_I29"/>
    <property type="match status" value="1"/>
</dbReference>
<feature type="region of interest" description="Disordered" evidence="5">
    <location>
        <begin position="492"/>
        <end position="522"/>
    </location>
</feature>
<evidence type="ECO:0000256" key="4">
    <source>
        <dbReference type="ARBA" id="ARBA00023180"/>
    </source>
</evidence>
<dbReference type="GO" id="GO:0006508">
    <property type="term" value="P:proteolysis"/>
    <property type="evidence" value="ECO:0007669"/>
    <property type="project" value="InterPro"/>
</dbReference>
<evidence type="ECO:0000256" key="2">
    <source>
        <dbReference type="ARBA" id="ARBA00022807"/>
    </source>
</evidence>
<dbReference type="Proteomes" id="UP001054857">
    <property type="component" value="Unassembled WGS sequence"/>
</dbReference>
<dbReference type="InterPro" id="IPR000118">
    <property type="entry name" value="Granulin"/>
</dbReference>
<keyword evidence="3" id="KW-1015">Disulfide bond</keyword>
<dbReference type="InterPro" id="IPR013128">
    <property type="entry name" value="Peptidase_C1A"/>
</dbReference>
<dbReference type="PROSITE" id="PS00139">
    <property type="entry name" value="THIOL_PROTEASE_CYS"/>
    <property type="match status" value="1"/>
</dbReference>
<dbReference type="InterPro" id="IPR013201">
    <property type="entry name" value="Prot_inhib_I29"/>
</dbReference>
<dbReference type="InterPro" id="IPR037277">
    <property type="entry name" value="Granulin_sf"/>
</dbReference>
<dbReference type="InterPro" id="IPR000668">
    <property type="entry name" value="Peptidase_C1A_C"/>
</dbReference>
<keyword evidence="2" id="KW-0378">Hydrolase</keyword>
<protein>
    <recommendedName>
        <fullName evidence="7">Granulins domain-containing protein</fullName>
    </recommendedName>
</protein>
<evidence type="ECO:0000313" key="9">
    <source>
        <dbReference type="Proteomes" id="UP001054857"/>
    </source>
</evidence>
<dbReference type="PROSITE" id="PS00639">
    <property type="entry name" value="THIOL_PROTEASE_HIS"/>
    <property type="match status" value="1"/>
</dbReference>
<keyword evidence="2" id="KW-0788">Thiol protease</keyword>
<dbReference type="InterPro" id="IPR025661">
    <property type="entry name" value="Pept_asp_AS"/>
</dbReference>
<feature type="chain" id="PRO_5042112652" description="Granulins domain-containing protein" evidence="6">
    <location>
        <begin position="19"/>
        <end position="522"/>
    </location>
</feature>
<dbReference type="GO" id="GO:0008234">
    <property type="term" value="F:cysteine-type peptidase activity"/>
    <property type="evidence" value="ECO:0007669"/>
    <property type="project" value="UniProtKB-KW"/>
</dbReference>
<dbReference type="EMBL" id="BMAR01000010">
    <property type="protein sequence ID" value="GFR45554.1"/>
    <property type="molecule type" value="Genomic_DNA"/>
</dbReference>
<proteinExistence type="inferred from homology"/>
<organism evidence="8 9">
    <name type="scientific">Astrephomene gubernaculifera</name>
    <dbReference type="NCBI Taxonomy" id="47775"/>
    <lineage>
        <taxon>Eukaryota</taxon>
        <taxon>Viridiplantae</taxon>
        <taxon>Chlorophyta</taxon>
        <taxon>core chlorophytes</taxon>
        <taxon>Chlorophyceae</taxon>
        <taxon>CS clade</taxon>
        <taxon>Chlamydomonadales</taxon>
        <taxon>Astrephomenaceae</taxon>
        <taxon>Astrephomene</taxon>
    </lineage>
</organism>
<feature type="compositionally biased region" description="Basic and acidic residues" evidence="5">
    <location>
        <begin position="511"/>
        <end position="522"/>
    </location>
</feature>
<evidence type="ECO:0000256" key="6">
    <source>
        <dbReference type="SAM" id="SignalP"/>
    </source>
</evidence>
<evidence type="ECO:0000256" key="1">
    <source>
        <dbReference type="ARBA" id="ARBA00008455"/>
    </source>
</evidence>
<dbReference type="CDD" id="cd02248">
    <property type="entry name" value="Peptidase_C1A"/>
    <property type="match status" value="1"/>
</dbReference>
<dbReference type="Pfam" id="PF08246">
    <property type="entry name" value="Inhibitor_I29"/>
    <property type="match status" value="1"/>
</dbReference>
<dbReference type="InterPro" id="IPR038765">
    <property type="entry name" value="Papain-like_cys_pep_sf"/>
</dbReference>
<dbReference type="AlphaFoldDB" id="A0AAD3DPA8"/>
<dbReference type="Gene3D" id="2.10.25.160">
    <property type="entry name" value="Granulin"/>
    <property type="match status" value="1"/>
</dbReference>
<dbReference type="Pfam" id="PF00396">
    <property type="entry name" value="Granulin"/>
    <property type="match status" value="1"/>
</dbReference>
<dbReference type="InterPro" id="IPR039417">
    <property type="entry name" value="Peptidase_C1A_papain-like"/>
</dbReference>
<dbReference type="FunFam" id="3.90.70.10:FF:000332">
    <property type="entry name" value="Cathepsin L1"/>
    <property type="match status" value="1"/>
</dbReference>
<name>A0AAD3DPA8_9CHLO</name>
<dbReference type="SMART" id="SM00645">
    <property type="entry name" value="Pept_C1"/>
    <property type="match status" value="1"/>
</dbReference>
<feature type="domain" description="Granulins" evidence="7">
    <location>
        <begin position="426"/>
        <end position="439"/>
    </location>
</feature>
<reference evidence="8 9" key="1">
    <citation type="journal article" date="2021" name="Sci. Rep.">
        <title>Genome sequencing of the multicellular alga Astrephomene provides insights into convergent evolution of germ-soma differentiation.</title>
        <authorList>
            <person name="Yamashita S."/>
            <person name="Yamamoto K."/>
            <person name="Matsuzaki R."/>
            <person name="Suzuki S."/>
            <person name="Yamaguchi H."/>
            <person name="Hirooka S."/>
            <person name="Minakuchi Y."/>
            <person name="Miyagishima S."/>
            <person name="Kawachi M."/>
            <person name="Toyoda A."/>
            <person name="Nozaki H."/>
        </authorList>
    </citation>
    <scope>NUCLEOTIDE SEQUENCE [LARGE SCALE GENOMIC DNA]</scope>
    <source>
        <strain evidence="8 9">NIES-4017</strain>
    </source>
</reference>
<dbReference type="Gene3D" id="3.90.70.10">
    <property type="entry name" value="Cysteine proteinases"/>
    <property type="match status" value="1"/>
</dbReference>
<dbReference type="SMART" id="SM00277">
    <property type="entry name" value="GRAN"/>
    <property type="match status" value="1"/>
</dbReference>
<sequence length="522" mass="54889">MGLITIFLACALAPLAYAQSLSANDLLALAQAAPERAFPIWVEKHGRSYREGSTEYSRRLNVFKDNIKAIVEHQAKDPGVTLALNEYADLTWQEFSSTRLGLRIGQQELDRRASQSPGLRSSWRYAAAEAPRAMDWRDKGAVTQVKNQGQCGSCWAFSAVGAIEGVNALATGQLTQLSEQQLVDCDTDTNMGCSGGLMDDAFKYVLSNGGLDSEADYGYWSGYGMGFWCNKRKQADRHVVSIDGYEDVPQDETSLRRAVGHQPVAVAICAGAGMQFYSRGIISSCCEGLNHGVLVVGYNVSSSSSSDGAGSQQQVKEGGTAAAAAGAEADAGGDSFWIVKNSWGPSWGEEGYFRLKMGEGPMGLCGIASAASYPTKSHPNKPVPEICDPFGWTECPVGNSCSCSFNLLGLLCLWHDCCPLSGGVTCPDLKHCCPAGTTCDQRQGVCVSDDGTASTPWTDKTKAAVASAADSAGGSGAAAKDQLGKLANARKSGVAGAEKGLAVKSGGGKEGGAERHVIRPAQ</sequence>
<evidence type="ECO:0000259" key="7">
    <source>
        <dbReference type="PROSITE" id="PS00799"/>
    </source>
</evidence>
<dbReference type="PANTHER" id="PTHR12411">
    <property type="entry name" value="CYSTEINE PROTEASE FAMILY C1-RELATED"/>
    <property type="match status" value="1"/>
</dbReference>
<accession>A0AAD3DPA8</accession>
<dbReference type="SUPFAM" id="SSF54001">
    <property type="entry name" value="Cysteine proteinases"/>
    <property type="match status" value="1"/>
</dbReference>
<dbReference type="PRINTS" id="PR00705">
    <property type="entry name" value="PAPAIN"/>
</dbReference>
<dbReference type="PROSITE" id="PS00640">
    <property type="entry name" value="THIOL_PROTEASE_ASN"/>
    <property type="match status" value="1"/>
</dbReference>
<dbReference type="InterPro" id="IPR025660">
    <property type="entry name" value="Pept_his_AS"/>
</dbReference>
<comment type="caution">
    <text evidence="8">The sequence shown here is derived from an EMBL/GenBank/DDBJ whole genome shotgun (WGS) entry which is preliminary data.</text>
</comment>
<evidence type="ECO:0000256" key="5">
    <source>
        <dbReference type="SAM" id="MobiDB-lite"/>
    </source>
</evidence>
<gene>
    <name evidence="8" type="ORF">Agub_g6948</name>
</gene>
<evidence type="ECO:0000313" key="8">
    <source>
        <dbReference type="EMBL" id="GFR45554.1"/>
    </source>
</evidence>
<keyword evidence="6" id="KW-0732">Signal</keyword>
<dbReference type="Pfam" id="PF00112">
    <property type="entry name" value="Peptidase_C1"/>
    <property type="match status" value="1"/>
</dbReference>
<keyword evidence="2" id="KW-0645">Protease</keyword>
<keyword evidence="4" id="KW-0325">Glycoprotein</keyword>
<evidence type="ECO:0000256" key="3">
    <source>
        <dbReference type="ARBA" id="ARBA00023157"/>
    </source>
</evidence>
<dbReference type="PROSITE" id="PS00799">
    <property type="entry name" value="GRANULINS"/>
    <property type="match status" value="1"/>
</dbReference>
<dbReference type="InterPro" id="IPR000169">
    <property type="entry name" value="Pept_cys_AS"/>
</dbReference>
<comment type="similarity">
    <text evidence="1">Belongs to the peptidase C1 family.</text>
</comment>
<keyword evidence="9" id="KW-1185">Reference proteome</keyword>
<feature type="signal peptide" evidence="6">
    <location>
        <begin position="1"/>
        <end position="18"/>
    </location>
</feature>